<dbReference type="Proteomes" id="UP000801864">
    <property type="component" value="Unassembled WGS sequence"/>
</dbReference>
<evidence type="ECO:0000313" key="2">
    <source>
        <dbReference type="EMBL" id="KAF3059171.1"/>
    </source>
</evidence>
<sequence>MAYRLQAKMQVAYMSEFGTDQQLLEKKVAFRQRGYRFSSAGASTWDDAGKLMRGEASKLRGEVDKANRPWVRSESSVSQTGNRQGPPASLSFGLETRTIQQNDLETRRMAHREVQLLHLKAFQWPQQRRAKPRVDCRHSQDPGASF</sequence>
<feature type="region of interest" description="Disordered" evidence="1">
    <location>
        <begin position="59"/>
        <end position="95"/>
    </location>
</feature>
<accession>A0A9P4X406</accession>
<name>A0A9P4X406_9HYPO</name>
<feature type="compositionally biased region" description="Polar residues" evidence="1">
    <location>
        <begin position="73"/>
        <end position="83"/>
    </location>
</feature>
<gene>
    <name evidence="2" type="ORF">CFAM422_011601</name>
</gene>
<proteinExistence type="predicted"/>
<comment type="caution">
    <text evidence="2">The sequence shown here is derived from an EMBL/GenBank/DDBJ whole genome shotgun (WGS) entry which is preliminary data.</text>
</comment>
<dbReference type="AlphaFoldDB" id="A0A9P4X406"/>
<feature type="region of interest" description="Disordered" evidence="1">
    <location>
        <begin position="126"/>
        <end position="146"/>
    </location>
</feature>
<evidence type="ECO:0000313" key="3">
    <source>
        <dbReference type="Proteomes" id="UP000801864"/>
    </source>
</evidence>
<protein>
    <submittedName>
        <fullName evidence="2">Uncharacterized protein</fullName>
    </submittedName>
</protein>
<dbReference type="EMBL" id="QLNT01000025">
    <property type="protein sequence ID" value="KAF3059171.1"/>
    <property type="molecule type" value="Genomic_DNA"/>
</dbReference>
<reference evidence="2 3" key="1">
    <citation type="submission" date="2018-06" db="EMBL/GenBank/DDBJ databases">
        <title>Genome analysis of cellulolytic fungus Trichoderma lentiforme CFAM-422.</title>
        <authorList>
            <person name="Steindorff A.S."/>
            <person name="Formighieri E.F."/>
            <person name="Midorikawa G.E.O."/>
            <person name="Tamietti M.S."/>
            <person name="Ramos E.Z."/>
            <person name="Silva A.S."/>
            <person name="Bon E.P.S."/>
            <person name="Mendes T.D."/>
            <person name="Damaso M.C.T."/>
            <person name="Favaro L.C.L."/>
        </authorList>
    </citation>
    <scope>NUCLEOTIDE SEQUENCE [LARGE SCALE GENOMIC DNA]</scope>
    <source>
        <strain evidence="2 3">CFAM-422</strain>
    </source>
</reference>
<evidence type="ECO:0000256" key="1">
    <source>
        <dbReference type="SAM" id="MobiDB-lite"/>
    </source>
</evidence>
<organism evidence="2 3">
    <name type="scientific">Trichoderma lentiforme</name>
    <dbReference type="NCBI Taxonomy" id="1567552"/>
    <lineage>
        <taxon>Eukaryota</taxon>
        <taxon>Fungi</taxon>
        <taxon>Dikarya</taxon>
        <taxon>Ascomycota</taxon>
        <taxon>Pezizomycotina</taxon>
        <taxon>Sordariomycetes</taxon>
        <taxon>Hypocreomycetidae</taxon>
        <taxon>Hypocreales</taxon>
        <taxon>Hypocreaceae</taxon>
        <taxon>Trichoderma</taxon>
    </lineage>
</organism>
<keyword evidence="3" id="KW-1185">Reference proteome</keyword>